<dbReference type="RefSeq" id="WP_002973188.1">
    <property type="nucleotide sequence ID" value="NZ_AOGW02000008.1"/>
</dbReference>
<keyword evidence="1" id="KW-0812">Transmembrane</keyword>
<accession>N1VZI3</accession>
<organism evidence="2 3">
    <name type="scientific">Leptospira terpstrae serovar Hualin str. LT 11-33 = ATCC 700639</name>
    <dbReference type="NCBI Taxonomy" id="1257025"/>
    <lineage>
        <taxon>Bacteria</taxon>
        <taxon>Pseudomonadati</taxon>
        <taxon>Spirochaetota</taxon>
        <taxon>Spirochaetia</taxon>
        <taxon>Leptospirales</taxon>
        <taxon>Leptospiraceae</taxon>
        <taxon>Leptospira</taxon>
    </lineage>
</organism>
<dbReference type="STRING" id="1257025.LEP1GSC203_2242"/>
<protein>
    <submittedName>
        <fullName evidence="2">Uncharacterized protein</fullName>
    </submittedName>
</protein>
<keyword evidence="1" id="KW-0472">Membrane</keyword>
<reference evidence="2" key="1">
    <citation type="submission" date="2013-03" db="EMBL/GenBank/DDBJ databases">
        <authorList>
            <person name="Harkins D.M."/>
            <person name="Durkin A.S."/>
            <person name="Brinkac L.M."/>
            <person name="Haft D.H."/>
            <person name="Selengut J.D."/>
            <person name="Sanka R."/>
            <person name="DePew J."/>
            <person name="Purushe J."/>
            <person name="Hartskeerl R.A."/>
            <person name="Ahmed A."/>
            <person name="van der Linden H."/>
            <person name="Goris M.G.A."/>
            <person name="Vinetz J.M."/>
            <person name="Sutton G.G."/>
            <person name="Nierman W.C."/>
            <person name="Fouts D.E."/>
        </authorList>
    </citation>
    <scope>NUCLEOTIDE SEQUENCE [LARGE SCALE GENOMIC DNA]</scope>
    <source>
        <strain evidence="2">LT 11-33</strain>
    </source>
</reference>
<dbReference type="InterPro" id="IPR029058">
    <property type="entry name" value="AB_hydrolase_fold"/>
</dbReference>
<dbReference type="EMBL" id="AOGW02000008">
    <property type="protein sequence ID" value="EMY62440.1"/>
    <property type="molecule type" value="Genomic_DNA"/>
</dbReference>
<dbReference type="AlphaFoldDB" id="N1VZI3"/>
<sequence length="352" mass="37703">MSSSFLIRFLTGLLVLSIFVSFFYSCKKDSKENENEDIVTLLGIGLYARSCVGQNTFPSSGNVGALTRLQISPTQTSSAINSYNTPHQVYLPQSGVSRKNILSVFYPGTGSSPCEIGAILQQGATRGYHIIGLSYPNNEAVNSVCNQGDAKSDAGCFENLRREVITGADVSPYVSVDASNSIEGRLLSLLQYLVQTRPGEGWEQFVTGNNINWSLVYVGGHSQGSGHAAFHGKIRAVARVSIYSGVSDYSLQFATIPTWMGGAQTAPAGSYYGLIHENDTVANFSGNLNQVTDAWLNQFSMTGALTNTSIGSPFANSKRLVTSGCNGMGAAALHSCPMINGFQSIWNYVSYP</sequence>
<proteinExistence type="predicted"/>
<dbReference type="Gene3D" id="3.40.50.1820">
    <property type="entry name" value="alpha/beta hydrolase"/>
    <property type="match status" value="1"/>
</dbReference>
<keyword evidence="1" id="KW-1133">Transmembrane helix</keyword>
<dbReference type="InterPro" id="IPR058180">
    <property type="entry name" value="BPSS1187-like"/>
</dbReference>
<gene>
    <name evidence="2" type="ORF">LEP1GSC203_2242</name>
</gene>
<evidence type="ECO:0000313" key="3">
    <source>
        <dbReference type="Proteomes" id="UP000012371"/>
    </source>
</evidence>
<evidence type="ECO:0000256" key="1">
    <source>
        <dbReference type="SAM" id="Phobius"/>
    </source>
</evidence>
<keyword evidence="3" id="KW-1185">Reference proteome</keyword>
<name>N1VZI3_9LEPT</name>
<dbReference type="NCBIfam" id="NF047580">
    <property type="entry name" value="BPSS1187_fam"/>
    <property type="match status" value="1"/>
</dbReference>
<comment type="caution">
    <text evidence="2">The sequence shown here is derived from an EMBL/GenBank/DDBJ whole genome shotgun (WGS) entry which is preliminary data.</text>
</comment>
<feature type="transmembrane region" description="Helical" evidence="1">
    <location>
        <begin position="6"/>
        <end position="24"/>
    </location>
</feature>
<dbReference type="Proteomes" id="UP000012371">
    <property type="component" value="Unassembled WGS sequence"/>
</dbReference>
<evidence type="ECO:0000313" key="2">
    <source>
        <dbReference type="EMBL" id="EMY62440.1"/>
    </source>
</evidence>
<dbReference type="SUPFAM" id="SSF53474">
    <property type="entry name" value="alpha/beta-Hydrolases"/>
    <property type="match status" value="1"/>
</dbReference>